<organism evidence="2 3">
    <name type="scientific">Caerostris extrusa</name>
    <name type="common">Bark spider</name>
    <name type="synonym">Caerostris bankana</name>
    <dbReference type="NCBI Taxonomy" id="172846"/>
    <lineage>
        <taxon>Eukaryota</taxon>
        <taxon>Metazoa</taxon>
        <taxon>Ecdysozoa</taxon>
        <taxon>Arthropoda</taxon>
        <taxon>Chelicerata</taxon>
        <taxon>Arachnida</taxon>
        <taxon>Araneae</taxon>
        <taxon>Araneomorphae</taxon>
        <taxon>Entelegynae</taxon>
        <taxon>Araneoidea</taxon>
        <taxon>Araneidae</taxon>
        <taxon>Caerostris</taxon>
    </lineage>
</organism>
<evidence type="ECO:0000313" key="2">
    <source>
        <dbReference type="EMBL" id="GIY17880.1"/>
    </source>
</evidence>
<proteinExistence type="predicted"/>
<evidence type="ECO:0000313" key="3">
    <source>
        <dbReference type="Proteomes" id="UP001054945"/>
    </source>
</evidence>
<comment type="caution">
    <text evidence="2">The sequence shown here is derived from an EMBL/GenBank/DDBJ whole genome shotgun (WGS) entry which is preliminary data.</text>
</comment>
<protein>
    <submittedName>
        <fullName evidence="2">Uncharacterized protein</fullName>
    </submittedName>
</protein>
<dbReference type="Proteomes" id="UP001054945">
    <property type="component" value="Unassembled WGS sequence"/>
</dbReference>
<dbReference type="AlphaFoldDB" id="A0AAV4R831"/>
<name>A0AAV4R831_CAEEX</name>
<reference evidence="2 3" key="1">
    <citation type="submission" date="2021-06" db="EMBL/GenBank/DDBJ databases">
        <title>Caerostris extrusa draft genome.</title>
        <authorList>
            <person name="Kono N."/>
            <person name="Arakawa K."/>
        </authorList>
    </citation>
    <scope>NUCLEOTIDE SEQUENCE [LARGE SCALE GENOMIC DNA]</scope>
</reference>
<sequence>MPFDAETCLETDEESGGGNGFGEGRRRLSVSLAREIFPSEPRERPRKWDLPFDHGVSGRQMSGRRGENRFGRGGVFIFRKKDVVEKEDFKANNFLYWKDRHCSLRVLIWKINWIGFTFKRLSFYFRMEKITTFSVLAESIATFSLNLDVLGFFIYKPE</sequence>
<dbReference type="EMBL" id="BPLR01007557">
    <property type="protein sequence ID" value="GIY17880.1"/>
    <property type="molecule type" value="Genomic_DNA"/>
</dbReference>
<keyword evidence="3" id="KW-1185">Reference proteome</keyword>
<feature type="region of interest" description="Disordered" evidence="1">
    <location>
        <begin position="1"/>
        <end position="24"/>
    </location>
</feature>
<gene>
    <name evidence="2" type="ORF">CEXT_480991</name>
</gene>
<evidence type="ECO:0000256" key="1">
    <source>
        <dbReference type="SAM" id="MobiDB-lite"/>
    </source>
</evidence>
<accession>A0AAV4R831</accession>